<sequence>MDDDSRKVILQSYADRLMKANTELAMSNQRCAFADHKLAASDVYQKRTRKVVQNLEVKIRNLIAKTIENAQQFEEEFVTSEELKEERRQRQLLEDEVSKLKKNIADIEAKKEIVEDKVKELNGELKKKSDEITGDLKKLRKERDDFKQAEDKLEQLKCKYADLKKTSDADTLTLIRIRKERNDLKQENSRIALEQKKLIIEYQNKLNKMGEECVERLAKIDEQKESRIQQLTKERDHFYTKYFESIPDENQRKEEMPKNYRRSSSRCSSKTRTSTER</sequence>
<accession>A0AC34R3V1</accession>
<reference evidence="2" key="1">
    <citation type="submission" date="2022-11" db="UniProtKB">
        <authorList>
            <consortium name="WormBaseParasite"/>
        </authorList>
    </citation>
    <scope>IDENTIFICATION</scope>
</reference>
<proteinExistence type="predicted"/>
<name>A0AC34R3V1_9BILA</name>
<dbReference type="Proteomes" id="UP000887576">
    <property type="component" value="Unplaced"/>
</dbReference>
<protein>
    <submittedName>
        <fullName evidence="2">Uncharacterized protein</fullName>
    </submittedName>
</protein>
<evidence type="ECO:0000313" key="1">
    <source>
        <dbReference type="Proteomes" id="UP000887576"/>
    </source>
</evidence>
<evidence type="ECO:0000313" key="2">
    <source>
        <dbReference type="WBParaSite" id="JU765_v2.g3115.t1"/>
    </source>
</evidence>
<organism evidence="1 2">
    <name type="scientific">Panagrolaimus sp. JU765</name>
    <dbReference type="NCBI Taxonomy" id="591449"/>
    <lineage>
        <taxon>Eukaryota</taxon>
        <taxon>Metazoa</taxon>
        <taxon>Ecdysozoa</taxon>
        <taxon>Nematoda</taxon>
        <taxon>Chromadorea</taxon>
        <taxon>Rhabditida</taxon>
        <taxon>Tylenchina</taxon>
        <taxon>Panagrolaimomorpha</taxon>
        <taxon>Panagrolaimoidea</taxon>
        <taxon>Panagrolaimidae</taxon>
        <taxon>Panagrolaimus</taxon>
    </lineage>
</organism>
<dbReference type="WBParaSite" id="JU765_v2.g3115.t1">
    <property type="protein sequence ID" value="JU765_v2.g3115.t1"/>
    <property type="gene ID" value="JU765_v2.g3115"/>
</dbReference>